<evidence type="ECO:0000313" key="2">
    <source>
        <dbReference type="Proteomes" id="UP000250235"/>
    </source>
</evidence>
<organism evidence="1 2">
    <name type="scientific">Dorcoceras hygrometricum</name>
    <dbReference type="NCBI Taxonomy" id="472368"/>
    <lineage>
        <taxon>Eukaryota</taxon>
        <taxon>Viridiplantae</taxon>
        <taxon>Streptophyta</taxon>
        <taxon>Embryophyta</taxon>
        <taxon>Tracheophyta</taxon>
        <taxon>Spermatophyta</taxon>
        <taxon>Magnoliopsida</taxon>
        <taxon>eudicotyledons</taxon>
        <taxon>Gunneridae</taxon>
        <taxon>Pentapetalae</taxon>
        <taxon>asterids</taxon>
        <taxon>lamiids</taxon>
        <taxon>Lamiales</taxon>
        <taxon>Gesneriaceae</taxon>
        <taxon>Didymocarpoideae</taxon>
        <taxon>Trichosporeae</taxon>
        <taxon>Loxocarpinae</taxon>
        <taxon>Dorcoceras</taxon>
    </lineage>
</organism>
<keyword evidence="2" id="KW-1185">Reference proteome</keyword>
<dbReference type="AlphaFoldDB" id="A0A2Z7AEB2"/>
<sequence>MLLLLASGCPKASPESSCDWMSLRCDWITVASSAEITTQSLPAEYLAQEQNAVVSTYVNDIVLQSLSQIASADSTVACDWISSTTSLPLASGCKLPADSCDCSLKPSAEYDDITDDIISTNPSAEQQHDVASSLEPSADCDDIKADVITAHSISSASSHLLNSSSFQLHLRFFFFLNCDC</sequence>
<reference evidence="1 2" key="1">
    <citation type="journal article" date="2015" name="Proc. Natl. Acad. Sci. U.S.A.">
        <title>The resurrection genome of Boea hygrometrica: A blueprint for survival of dehydration.</title>
        <authorList>
            <person name="Xiao L."/>
            <person name="Yang G."/>
            <person name="Zhang L."/>
            <person name="Yang X."/>
            <person name="Zhao S."/>
            <person name="Ji Z."/>
            <person name="Zhou Q."/>
            <person name="Hu M."/>
            <person name="Wang Y."/>
            <person name="Chen M."/>
            <person name="Xu Y."/>
            <person name="Jin H."/>
            <person name="Xiao X."/>
            <person name="Hu G."/>
            <person name="Bao F."/>
            <person name="Hu Y."/>
            <person name="Wan P."/>
            <person name="Li L."/>
            <person name="Deng X."/>
            <person name="Kuang T."/>
            <person name="Xiang C."/>
            <person name="Zhu J.K."/>
            <person name="Oliver M.J."/>
            <person name="He Y."/>
        </authorList>
    </citation>
    <scope>NUCLEOTIDE SEQUENCE [LARGE SCALE GENOMIC DNA]</scope>
    <source>
        <strain evidence="2">cv. XS01</strain>
    </source>
</reference>
<gene>
    <name evidence="1" type="ORF">F511_30819</name>
</gene>
<dbReference type="EMBL" id="KV016246">
    <property type="protein sequence ID" value="KZV19948.1"/>
    <property type="molecule type" value="Genomic_DNA"/>
</dbReference>
<name>A0A2Z7AEB2_9LAMI</name>
<protein>
    <submittedName>
        <fullName evidence="1">Uncharacterized protein</fullName>
    </submittedName>
</protein>
<evidence type="ECO:0000313" key="1">
    <source>
        <dbReference type="EMBL" id="KZV19948.1"/>
    </source>
</evidence>
<proteinExistence type="predicted"/>
<accession>A0A2Z7AEB2</accession>
<dbReference type="Proteomes" id="UP000250235">
    <property type="component" value="Unassembled WGS sequence"/>
</dbReference>